<protein>
    <submittedName>
        <fullName evidence="2">Uncharacterized protein</fullName>
    </submittedName>
</protein>
<feature type="region of interest" description="Disordered" evidence="1">
    <location>
        <begin position="30"/>
        <end position="73"/>
    </location>
</feature>
<evidence type="ECO:0000313" key="2">
    <source>
        <dbReference type="EnsemblPlants" id="TuG1812G0100001462.01.T01"/>
    </source>
</evidence>
<dbReference type="Proteomes" id="UP000015106">
    <property type="component" value="Chromosome 1"/>
</dbReference>
<dbReference type="EnsemblPlants" id="TuG1812G0100001462.01.T01">
    <property type="protein sequence ID" value="TuG1812G0100001462.01.T01"/>
    <property type="gene ID" value="TuG1812G0100001462.01"/>
</dbReference>
<reference evidence="3" key="1">
    <citation type="journal article" date="2013" name="Nature">
        <title>Draft genome of the wheat A-genome progenitor Triticum urartu.</title>
        <authorList>
            <person name="Ling H.Q."/>
            <person name="Zhao S."/>
            <person name="Liu D."/>
            <person name="Wang J."/>
            <person name="Sun H."/>
            <person name="Zhang C."/>
            <person name="Fan H."/>
            <person name="Li D."/>
            <person name="Dong L."/>
            <person name="Tao Y."/>
            <person name="Gao C."/>
            <person name="Wu H."/>
            <person name="Li Y."/>
            <person name="Cui Y."/>
            <person name="Guo X."/>
            <person name="Zheng S."/>
            <person name="Wang B."/>
            <person name="Yu K."/>
            <person name="Liang Q."/>
            <person name="Yang W."/>
            <person name="Lou X."/>
            <person name="Chen J."/>
            <person name="Feng M."/>
            <person name="Jian J."/>
            <person name="Zhang X."/>
            <person name="Luo G."/>
            <person name="Jiang Y."/>
            <person name="Liu J."/>
            <person name="Wang Z."/>
            <person name="Sha Y."/>
            <person name="Zhang B."/>
            <person name="Wu H."/>
            <person name="Tang D."/>
            <person name="Shen Q."/>
            <person name="Xue P."/>
            <person name="Zou S."/>
            <person name="Wang X."/>
            <person name="Liu X."/>
            <person name="Wang F."/>
            <person name="Yang Y."/>
            <person name="An X."/>
            <person name="Dong Z."/>
            <person name="Zhang K."/>
            <person name="Zhang X."/>
            <person name="Luo M.C."/>
            <person name="Dvorak J."/>
            <person name="Tong Y."/>
            <person name="Wang J."/>
            <person name="Yang H."/>
            <person name="Li Z."/>
            <person name="Wang D."/>
            <person name="Zhang A."/>
            <person name="Wang J."/>
        </authorList>
    </citation>
    <scope>NUCLEOTIDE SEQUENCE</scope>
    <source>
        <strain evidence="3">cv. G1812</strain>
    </source>
</reference>
<sequence length="98" mass="10187">SNNPLHALSKIISPPNGICRGWAAAWQPEQASIPRRSRPPRPGAVSGRLASSLRLDTGGSVDTGETGSVGGSARSYRRWGAAGRAVVGRGCRGRAVVR</sequence>
<reference evidence="2" key="3">
    <citation type="submission" date="2022-06" db="UniProtKB">
        <authorList>
            <consortium name="EnsemblPlants"/>
        </authorList>
    </citation>
    <scope>IDENTIFICATION</scope>
</reference>
<organism evidence="2 3">
    <name type="scientific">Triticum urartu</name>
    <name type="common">Red wild einkorn</name>
    <name type="synonym">Crithodium urartu</name>
    <dbReference type="NCBI Taxonomy" id="4572"/>
    <lineage>
        <taxon>Eukaryota</taxon>
        <taxon>Viridiplantae</taxon>
        <taxon>Streptophyta</taxon>
        <taxon>Embryophyta</taxon>
        <taxon>Tracheophyta</taxon>
        <taxon>Spermatophyta</taxon>
        <taxon>Magnoliopsida</taxon>
        <taxon>Liliopsida</taxon>
        <taxon>Poales</taxon>
        <taxon>Poaceae</taxon>
        <taxon>BOP clade</taxon>
        <taxon>Pooideae</taxon>
        <taxon>Triticodae</taxon>
        <taxon>Triticeae</taxon>
        <taxon>Triticinae</taxon>
        <taxon>Triticum</taxon>
    </lineage>
</organism>
<dbReference type="Gramene" id="TuG1812G0100001462.01.T01">
    <property type="protein sequence ID" value="TuG1812G0100001462.01.T01"/>
    <property type="gene ID" value="TuG1812G0100001462.01"/>
</dbReference>
<keyword evidence="3" id="KW-1185">Reference proteome</keyword>
<name>A0A8R7JXE6_TRIUA</name>
<evidence type="ECO:0000313" key="3">
    <source>
        <dbReference type="Proteomes" id="UP000015106"/>
    </source>
</evidence>
<accession>A0A8R7JXE6</accession>
<dbReference type="AlphaFoldDB" id="A0A8R7JXE6"/>
<reference evidence="2" key="2">
    <citation type="submission" date="2018-03" db="EMBL/GenBank/DDBJ databases">
        <title>The Triticum urartu genome reveals the dynamic nature of wheat genome evolution.</title>
        <authorList>
            <person name="Ling H."/>
            <person name="Ma B."/>
            <person name="Shi X."/>
            <person name="Liu H."/>
            <person name="Dong L."/>
            <person name="Sun H."/>
            <person name="Cao Y."/>
            <person name="Gao Q."/>
            <person name="Zheng S."/>
            <person name="Li Y."/>
            <person name="Yu Y."/>
            <person name="Du H."/>
            <person name="Qi M."/>
            <person name="Li Y."/>
            <person name="Yu H."/>
            <person name="Cui Y."/>
            <person name="Wang N."/>
            <person name="Chen C."/>
            <person name="Wu H."/>
            <person name="Zhao Y."/>
            <person name="Zhang J."/>
            <person name="Li Y."/>
            <person name="Zhou W."/>
            <person name="Zhang B."/>
            <person name="Hu W."/>
            <person name="Eijk M."/>
            <person name="Tang J."/>
            <person name="Witsenboer H."/>
            <person name="Zhao S."/>
            <person name="Li Z."/>
            <person name="Zhang A."/>
            <person name="Wang D."/>
            <person name="Liang C."/>
        </authorList>
    </citation>
    <scope>NUCLEOTIDE SEQUENCE [LARGE SCALE GENOMIC DNA]</scope>
    <source>
        <strain evidence="2">cv. G1812</strain>
    </source>
</reference>
<proteinExistence type="predicted"/>
<evidence type="ECO:0000256" key="1">
    <source>
        <dbReference type="SAM" id="MobiDB-lite"/>
    </source>
</evidence>